<dbReference type="GO" id="GO:0016020">
    <property type="term" value="C:membrane"/>
    <property type="evidence" value="ECO:0007669"/>
    <property type="project" value="UniProtKB-SubCell"/>
</dbReference>
<dbReference type="EMBL" id="CP000252">
    <property type="protein sequence ID" value="ABC78976.1"/>
    <property type="molecule type" value="Genomic_DNA"/>
</dbReference>
<proteinExistence type="inferred from homology"/>
<dbReference type="AlphaFoldDB" id="Q2LY14"/>
<feature type="transmembrane region" description="Helical" evidence="6">
    <location>
        <begin position="269"/>
        <end position="286"/>
    </location>
</feature>
<dbReference type="Pfam" id="PF01594">
    <property type="entry name" value="AI-2E_transport"/>
    <property type="match status" value="1"/>
</dbReference>
<evidence type="ECO:0000256" key="2">
    <source>
        <dbReference type="ARBA" id="ARBA00009773"/>
    </source>
</evidence>
<comment type="subcellular location">
    <subcellularLocation>
        <location evidence="1">Membrane</location>
        <topology evidence="1">Multi-pass membrane protein</topology>
    </subcellularLocation>
</comment>
<evidence type="ECO:0000256" key="3">
    <source>
        <dbReference type="ARBA" id="ARBA00022692"/>
    </source>
</evidence>
<accession>Q2LY14</accession>
<reference evidence="7 8" key="1">
    <citation type="journal article" date="2007" name="Proc. Natl. Acad. Sci. U.S.A.">
        <title>The genome of Syntrophus aciditrophicus: life at the thermodynamic limit of microbial growth.</title>
        <authorList>
            <person name="McInerney M.J."/>
            <person name="Rohlin L."/>
            <person name="Mouttaki H."/>
            <person name="Kim U."/>
            <person name="Krupp R.S."/>
            <person name="Rios-Hernandez L."/>
            <person name="Sieber J."/>
            <person name="Struchtemeyer C.G."/>
            <person name="Bhattacharyya A."/>
            <person name="Campbell J.W."/>
            <person name="Gunsalus R.P."/>
        </authorList>
    </citation>
    <scope>NUCLEOTIDE SEQUENCE [LARGE SCALE GENOMIC DNA]</scope>
    <source>
        <strain evidence="7 8">SB</strain>
    </source>
</reference>
<evidence type="ECO:0000256" key="5">
    <source>
        <dbReference type="ARBA" id="ARBA00023136"/>
    </source>
</evidence>
<sequence>MEISKTRHLAFVLLLGLVGFGFLYLMKPFFYPLFWAIIISSIVHPLYARLILRWPSPNLLSAVLLVLVLLILILPTIFIGSLLVSQSMSMYNTLSSDSSHIARNLQELLGWISSHPYIQKLDIDQNFWMEKLSEMLRSIANYIFTRLSSLTQNTLAAVAQFAIMLYALFFFIRDGEKLLQSAMRLLPLGNQRERLLFDRFINTAKSTLKVTLIIGGLQGTLGALAFWIAGIEGSVLWGVIMIVTAIIPGIGCSIVWAPAGIILLISGHLWEGIMILLFGGLVISLVDNLLRPILLERDVQMHPLLIFLSTLGGIVLFGFSGFVLGPIIASLMQSICQMYEQLYREYDVSE</sequence>
<keyword evidence="5 6" id="KW-0472">Membrane</keyword>
<keyword evidence="3 6" id="KW-0812">Transmembrane</keyword>
<evidence type="ECO:0000313" key="7">
    <source>
        <dbReference type="EMBL" id="ABC78976.1"/>
    </source>
</evidence>
<dbReference type="RefSeq" id="WP_011418990.1">
    <property type="nucleotide sequence ID" value="NC_007759.1"/>
</dbReference>
<dbReference type="HOGENOM" id="CLU_041771_2_3_7"/>
<dbReference type="STRING" id="56780.SYN_00207"/>
<feature type="transmembrane region" description="Helical" evidence="6">
    <location>
        <begin position="32"/>
        <end position="52"/>
    </location>
</feature>
<dbReference type="KEGG" id="sat:SYN_00207"/>
<feature type="transmembrane region" description="Helical" evidence="6">
    <location>
        <begin position="210"/>
        <end position="229"/>
    </location>
</feature>
<feature type="transmembrane region" description="Helical" evidence="6">
    <location>
        <begin position="9"/>
        <end position="26"/>
    </location>
</feature>
<dbReference type="InParanoid" id="Q2LY14"/>
<dbReference type="PANTHER" id="PTHR21716">
    <property type="entry name" value="TRANSMEMBRANE PROTEIN"/>
    <property type="match status" value="1"/>
</dbReference>
<dbReference type="Proteomes" id="UP000001933">
    <property type="component" value="Chromosome"/>
</dbReference>
<feature type="transmembrane region" description="Helical" evidence="6">
    <location>
        <begin position="306"/>
        <end position="329"/>
    </location>
</feature>
<name>Q2LY14_SYNAS</name>
<evidence type="ECO:0000256" key="1">
    <source>
        <dbReference type="ARBA" id="ARBA00004141"/>
    </source>
</evidence>
<feature type="transmembrane region" description="Helical" evidence="6">
    <location>
        <begin position="154"/>
        <end position="172"/>
    </location>
</feature>
<keyword evidence="4 6" id="KW-1133">Transmembrane helix</keyword>
<evidence type="ECO:0000256" key="4">
    <source>
        <dbReference type="ARBA" id="ARBA00022989"/>
    </source>
</evidence>
<dbReference type="OrthoDB" id="9773730at2"/>
<comment type="similarity">
    <text evidence="2">Belongs to the autoinducer-2 exporter (AI-2E) (TC 2.A.86) family.</text>
</comment>
<gene>
    <name evidence="7" type="ORF">SYN_00207</name>
</gene>
<evidence type="ECO:0000313" key="8">
    <source>
        <dbReference type="Proteomes" id="UP000001933"/>
    </source>
</evidence>
<keyword evidence="8" id="KW-1185">Reference proteome</keyword>
<dbReference type="eggNOG" id="COG0628">
    <property type="taxonomic scope" value="Bacteria"/>
</dbReference>
<dbReference type="InterPro" id="IPR002549">
    <property type="entry name" value="AI-2E-like"/>
</dbReference>
<feature type="transmembrane region" description="Helical" evidence="6">
    <location>
        <begin position="235"/>
        <end position="257"/>
    </location>
</feature>
<dbReference type="PANTHER" id="PTHR21716:SF4">
    <property type="entry name" value="TRANSMEMBRANE PROTEIN 245"/>
    <property type="match status" value="1"/>
</dbReference>
<feature type="transmembrane region" description="Helical" evidence="6">
    <location>
        <begin position="59"/>
        <end position="84"/>
    </location>
</feature>
<evidence type="ECO:0000256" key="6">
    <source>
        <dbReference type="SAM" id="Phobius"/>
    </source>
</evidence>
<organism evidence="7 8">
    <name type="scientific">Syntrophus aciditrophicus (strain SB)</name>
    <dbReference type="NCBI Taxonomy" id="56780"/>
    <lineage>
        <taxon>Bacteria</taxon>
        <taxon>Pseudomonadati</taxon>
        <taxon>Thermodesulfobacteriota</taxon>
        <taxon>Syntrophia</taxon>
        <taxon>Syntrophales</taxon>
        <taxon>Syntrophaceae</taxon>
        <taxon>Syntrophus</taxon>
    </lineage>
</organism>
<protein>
    <submittedName>
        <fullName evidence="7">Predicted permease</fullName>
    </submittedName>
</protein>